<evidence type="ECO:0000313" key="2">
    <source>
        <dbReference type="Proteomes" id="UP001500630"/>
    </source>
</evidence>
<dbReference type="Proteomes" id="UP001500630">
    <property type="component" value="Unassembled WGS sequence"/>
</dbReference>
<accession>A0ABP6ZPX3</accession>
<keyword evidence="2" id="KW-1185">Reference proteome</keyword>
<gene>
    <name evidence="1" type="ORF">GCM10022419_121050</name>
</gene>
<protein>
    <submittedName>
        <fullName evidence="1">Uncharacterized protein</fullName>
    </submittedName>
</protein>
<reference evidence="2" key="1">
    <citation type="journal article" date="2019" name="Int. J. Syst. Evol. Microbiol.">
        <title>The Global Catalogue of Microorganisms (GCM) 10K type strain sequencing project: providing services to taxonomists for standard genome sequencing and annotation.</title>
        <authorList>
            <consortium name="The Broad Institute Genomics Platform"/>
            <consortium name="The Broad Institute Genome Sequencing Center for Infectious Disease"/>
            <person name="Wu L."/>
            <person name="Ma J."/>
        </authorList>
    </citation>
    <scope>NUCLEOTIDE SEQUENCE [LARGE SCALE GENOMIC DNA]</scope>
    <source>
        <strain evidence="2">JCM 17326</strain>
    </source>
</reference>
<evidence type="ECO:0000313" key="1">
    <source>
        <dbReference type="EMBL" id="GAA3615557.1"/>
    </source>
</evidence>
<organism evidence="1 2">
    <name type="scientific">Nonomuraea rosea</name>
    <dbReference type="NCBI Taxonomy" id="638574"/>
    <lineage>
        <taxon>Bacteria</taxon>
        <taxon>Bacillati</taxon>
        <taxon>Actinomycetota</taxon>
        <taxon>Actinomycetes</taxon>
        <taxon>Streptosporangiales</taxon>
        <taxon>Streptosporangiaceae</taxon>
        <taxon>Nonomuraea</taxon>
    </lineage>
</organism>
<proteinExistence type="predicted"/>
<comment type="caution">
    <text evidence="1">The sequence shown here is derived from an EMBL/GenBank/DDBJ whole genome shotgun (WGS) entry which is preliminary data.</text>
</comment>
<name>A0ABP6ZPX3_9ACTN</name>
<dbReference type="EMBL" id="BAABDQ010000053">
    <property type="protein sequence ID" value="GAA3615557.1"/>
    <property type="molecule type" value="Genomic_DNA"/>
</dbReference>
<sequence length="79" mass="9294">MSDVGLDRRDERLSLIAIKVFGIDRPFLPKPSGEQSMHAVDHPHARPMDQNGWQLFLYFREKLHVLRVLALESRREAWL</sequence>